<dbReference type="AlphaFoldDB" id="A0AAW2ET97"/>
<keyword evidence="1" id="KW-1133">Transmembrane helix</keyword>
<feature type="transmembrane region" description="Helical" evidence="1">
    <location>
        <begin position="6"/>
        <end position="23"/>
    </location>
</feature>
<comment type="caution">
    <text evidence="2">The sequence shown here is derived from an EMBL/GenBank/DDBJ whole genome shotgun (WGS) entry which is preliminary data.</text>
</comment>
<protein>
    <submittedName>
        <fullName evidence="2">Uncharacterized protein</fullName>
    </submittedName>
</protein>
<keyword evidence="3" id="KW-1185">Reference proteome</keyword>
<sequence>MPWRFFAVLIFSGFVAISFCEPVNRRGLPRATQTSECASDDGVISACKTNETVRTLSPSSEDQTRSSRAVWSFFLDDDSEVNEVSARKKKKKGKGRIIFYMLAAMKAALMYGLLHGIAALAGKAILLAKIALAIALAALVKKNDSGKVSYEIVKHPQTSYEHTHSSSVDYDHRSSDYNDDRNDYVYEHRKRRQLIFKYK</sequence>
<keyword evidence="1" id="KW-0472">Membrane</keyword>
<evidence type="ECO:0000313" key="3">
    <source>
        <dbReference type="Proteomes" id="UP001430953"/>
    </source>
</evidence>
<keyword evidence="1" id="KW-0812">Transmembrane</keyword>
<proteinExistence type="predicted"/>
<evidence type="ECO:0000256" key="1">
    <source>
        <dbReference type="SAM" id="Phobius"/>
    </source>
</evidence>
<evidence type="ECO:0000313" key="2">
    <source>
        <dbReference type="EMBL" id="KAL0105067.1"/>
    </source>
</evidence>
<accession>A0AAW2ET97</accession>
<dbReference type="EMBL" id="JADYXP020000019">
    <property type="protein sequence ID" value="KAL0105067.1"/>
    <property type="molecule type" value="Genomic_DNA"/>
</dbReference>
<reference evidence="2 3" key="1">
    <citation type="submission" date="2023-03" db="EMBL/GenBank/DDBJ databases">
        <title>High recombination rates correlate with genetic variation in Cardiocondyla obscurior ants.</title>
        <authorList>
            <person name="Errbii M."/>
        </authorList>
    </citation>
    <scope>NUCLEOTIDE SEQUENCE [LARGE SCALE GENOMIC DNA]</scope>
    <source>
        <strain evidence="2">Alpha-2009</strain>
        <tissue evidence="2">Whole body</tissue>
    </source>
</reference>
<dbReference type="Pfam" id="PF07898">
    <property type="entry name" value="DUF1676"/>
    <property type="match status" value="1"/>
</dbReference>
<feature type="transmembrane region" description="Helical" evidence="1">
    <location>
        <begin position="120"/>
        <end position="140"/>
    </location>
</feature>
<dbReference type="InterPro" id="IPR012464">
    <property type="entry name" value="DUF1676"/>
</dbReference>
<feature type="transmembrane region" description="Helical" evidence="1">
    <location>
        <begin position="97"/>
        <end position="114"/>
    </location>
</feature>
<name>A0AAW2ET97_9HYME</name>
<gene>
    <name evidence="2" type="ORF">PUN28_016599</name>
</gene>
<dbReference type="PANTHER" id="PTHR21879">
    <property type="entry name" value="FI03362P-RELATED-RELATED"/>
    <property type="match status" value="1"/>
</dbReference>
<organism evidence="2 3">
    <name type="scientific">Cardiocondyla obscurior</name>
    <dbReference type="NCBI Taxonomy" id="286306"/>
    <lineage>
        <taxon>Eukaryota</taxon>
        <taxon>Metazoa</taxon>
        <taxon>Ecdysozoa</taxon>
        <taxon>Arthropoda</taxon>
        <taxon>Hexapoda</taxon>
        <taxon>Insecta</taxon>
        <taxon>Pterygota</taxon>
        <taxon>Neoptera</taxon>
        <taxon>Endopterygota</taxon>
        <taxon>Hymenoptera</taxon>
        <taxon>Apocrita</taxon>
        <taxon>Aculeata</taxon>
        <taxon>Formicoidea</taxon>
        <taxon>Formicidae</taxon>
        <taxon>Myrmicinae</taxon>
        <taxon>Cardiocondyla</taxon>
    </lineage>
</organism>
<dbReference type="Proteomes" id="UP001430953">
    <property type="component" value="Unassembled WGS sequence"/>
</dbReference>
<dbReference type="GO" id="GO:0016020">
    <property type="term" value="C:membrane"/>
    <property type="evidence" value="ECO:0007669"/>
    <property type="project" value="TreeGrafter"/>
</dbReference>